<dbReference type="KEGG" id="uru:DSM104443_03939"/>
<evidence type="ECO:0000256" key="3">
    <source>
        <dbReference type="ARBA" id="ARBA00023004"/>
    </source>
</evidence>
<name>A0A6M4H0I6_9PROT</name>
<keyword evidence="2" id="KW-0479">Metal-binding</keyword>
<feature type="domain" description="Dihydroxy-acid/6-phosphogluconate dehydratase N-terminal" evidence="6">
    <location>
        <begin position="44"/>
        <end position="355"/>
    </location>
</feature>
<dbReference type="SUPFAM" id="SSF52016">
    <property type="entry name" value="LeuD/IlvD-like"/>
    <property type="match status" value="1"/>
</dbReference>
<evidence type="ECO:0000256" key="1">
    <source>
        <dbReference type="ARBA" id="ARBA00006486"/>
    </source>
</evidence>
<dbReference type="NCBIfam" id="NF004784">
    <property type="entry name" value="PRK06131.1"/>
    <property type="match status" value="1"/>
</dbReference>
<dbReference type="EC" id="4.2.1.162" evidence="8"/>
<dbReference type="PROSITE" id="PS00886">
    <property type="entry name" value="ILVD_EDD_1"/>
    <property type="match status" value="1"/>
</dbReference>
<dbReference type="EMBL" id="CP053069">
    <property type="protein sequence ID" value="QJR12845.1"/>
    <property type="molecule type" value="Genomic_DNA"/>
</dbReference>
<protein>
    <submittedName>
        <fullName evidence="8">6-deoxy-6-sulfo-D-gluconate dehydratase</fullName>
        <ecNumber evidence="8">4.2.1.162</ecNumber>
    </submittedName>
</protein>
<evidence type="ECO:0000259" key="6">
    <source>
        <dbReference type="Pfam" id="PF00920"/>
    </source>
</evidence>
<dbReference type="InterPro" id="IPR056740">
    <property type="entry name" value="ILV_EDD_C"/>
</dbReference>
<keyword evidence="4" id="KW-0411">Iron-sulfur</keyword>
<keyword evidence="5 8" id="KW-0456">Lyase</keyword>
<feature type="domain" description="Dihydroxy-acid/6-phosphogluconate dehydratase C-terminal" evidence="7">
    <location>
        <begin position="365"/>
        <end position="559"/>
    </location>
</feature>
<evidence type="ECO:0000259" key="7">
    <source>
        <dbReference type="Pfam" id="PF24877"/>
    </source>
</evidence>
<dbReference type="NCBIfam" id="NF009559">
    <property type="entry name" value="PRK13016.1"/>
    <property type="match status" value="1"/>
</dbReference>
<evidence type="ECO:0000256" key="5">
    <source>
        <dbReference type="ARBA" id="ARBA00023239"/>
    </source>
</evidence>
<evidence type="ECO:0000256" key="4">
    <source>
        <dbReference type="ARBA" id="ARBA00023014"/>
    </source>
</evidence>
<dbReference type="RefSeq" id="WP_171095398.1">
    <property type="nucleotide sequence ID" value="NZ_CP053069.1"/>
</dbReference>
<dbReference type="Proteomes" id="UP000501534">
    <property type="component" value="Chromosome"/>
</dbReference>
<dbReference type="InterPro" id="IPR052352">
    <property type="entry name" value="Sugar_Degrad_Dehydratases"/>
</dbReference>
<dbReference type="InterPro" id="IPR000581">
    <property type="entry name" value="ILV_EDD_N"/>
</dbReference>
<comment type="similarity">
    <text evidence="1">Belongs to the IlvD/Edd family.</text>
</comment>
<evidence type="ECO:0000256" key="2">
    <source>
        <dbReference type="ARBA" id="ARBA00022723"/>
    </source>
</evidence>
<keyword evidence="9" id="KW-1185">Reference proteome</keyword>
<dbReference type="Pfam" id="PF00920">
    <property type="entry name" value="ILVD_EDD_N"/>
    <property type="match status" value="1"/>
</dbReference>
<dbReference type="Gene3D" id="3.50.30.80">
    <property type="entry name" value="IlvD/EDD C-terminal domain-like"/>
    <property type="match status" value="1"/>
</dbReference>
<dbReference type="NCBIfam" id="NF009560">
    <property type="entry name" value="PRK13017.1"/>
    <property type="match status" value="1"/>
</dbReference>
<reference evidence="8 9" key="1">
    <citation type="submission" date="2020-04" db="EMBL/GenBank/DDBJ databases">
        <title>Usitatibacter rugosus gen. nov., sp. nov. and Usitatibacter palustris sp. nov., novel members of Usitatibacteraceae fam. nov. within the order Nitrosomonadales isolated from soil.</title>
        <authorList>
            <person name="Huber K.J."/>
            <person name="Neumann-Schaal M."/>
            <person name="Geppert A."/>
            <person name="Luckner M."/>
            <person name="Wanner G."/>
            <person name="Overmann J."/>
        </authorList>
    </citation>
    <scope>NUCLEOTIDE SEQUENCE [LARGE SCALE GENOMIC DNA]</scope>
    <source>
        <strain evidence="8 9">0125_3</strain>
    </source>
</reference>
<dbReference type="InterPro" id="IPR042096">
    <property type="entry name" value="Dihydro-acid_dehy_C"/>
</dbReference>
<proteinExistence type="inferred from homology"/>
<evidence type="ECO:0000313" key="8">
    <source>
        <dbReference type="EMBL" id="QJR12845.1"/>
    </source>
</evidence>
<dbReference type="PANTHER" id="PTHR43183:SF2">
    <property type="entry name" value="DIHYDROXY-ACID DEHYDRATASE"/>
    <property type="match status" value="1"/>
</dbReference>
<accession>A0A6M4H0I6</accession>
<dbReference type="GO" id="GO:0046872">
    <property type="term" value="F:metal ion binding"/>
    <property type="evidence" value="ECO:0007669"/>
    <property type="project" value="UniProtKB-KW"/>
</dbReference>
<dbReference type="FunFam" id="3.50.30.80:FF:000001">
    <property type="entry name" value="Dihydroxy-acid dehydratase"/>
    <property type="match status" value="1"/>
</dbReference>
<dbReference type="PANTHER" id="PTHR43183">
    <property type="entry name" value="HYPOTHETICAL DIHYDROXYACID DEHYDRATASE (EUROFUNG)-RELATED"/>
    <property type="match status" value="1"/>
</dbReference>
<keyword evidence="3" id="KW-0408">Iron</keyword>
<dbReference type="Pfam" id="PF24877">
    <property type="entry name" value="ILV_EDD_C"/>
    <property type="match status" value="1"/>
</dbReference>
<dbReference type="SUPFAM" id="SSF143975">
    <property type="entry name" value="IlvD/EDD N-terminal domain-like"/>
    <property type="match status" value="1"/>
</dbReference>
<evidence type="ECO:0000313" key="9">
    <source>
        <dbReference type="Proteomes" id="UP000501534"/>
    </source>
</evidence>
<dbReference type="GO" id="GO:0016836">
    <property type="term" value="F:hydro-lyase activity"/>
    <property type="evidence" value="ECO:0007669"/>
    <property type="project" value="UniProtKB-ARBA"/>
</dbReference>
<dbReference type="GO" id="GO:0051536">
    <property type="term" value="F:iron-sulfur cluster binding"/>
    <property type="evidence" value="ECO:0007669"/>
    <property type="project" value="UniProtKB-KW"/>
</dbReference>
<sequence>MTDRKKKPEDLRSHRWLGAKDLRAFGHRSRVAGAGFTRADYAGKPVIAIINTWSDINPCHSHLRLRAEEVKRGVWQAGGFPVEIPAITLGETFQKPTTMMYRNLLAMETEEVLRSYPADGAILMGGCDKTTPALVMGALSMNLPALFVPAGPMLRGDFQGKFLGSGSDTWKYWAELRAGNITEEDWQGVEDGIARSPGTCMTMGTASTMTSAMEALGLSLPGSTSIPAPDSRHAQMAENSGRRIVDMVWEDLKPSDIVNERSIDNAVITVLALGGSTNAVVHMIALARRAGVNLTLERFDALARKTPVLANIRPSGKFLMEDFFYAGGLRALMKSLGDLIDTKALTATGKSIAENIATAKTFNDDVIRPRSNPLVEKDGLAVLFGTLAPGGAVIKPAAMEQHLIKHTGKAVVFSSYDDMNDRIDDPALEVDATSVIVLQGAGPQGAPGMPEWGQLPIPKKLLQQGVRDMVRLSDARMSGTSYGACVLHVTPESHVGGPLALVRDGDLISLDIPARKIDLLVEPAELEKRRKAWQPPAPKYTRGYGTLYLKHVTQADQGCDFDFLEDNGAKTPDPEIH</sequence>
<dbReference type="InterPro" id="IPR020558">
    <property type="entry name" value="DiOHA_6PGluconate_deHydtase_CS"/>
</dbReference>
<dbReference type="InterPro" id="IPR037237">
    <property type="entry name" value="IlvD/EDD_N"/>
</dbReference>
<gene>
    <name evidence="8" type="ORF">DSM104443_03939</name>
</gene>
<dbReference type="AlphaFoldDB" id="A0A6M4H0I6"/>
<organism evidence="8 9">
    <name type="scientific">Usitatibacter rugosus</name>
    <dbReference type="NCBI Taxonomy" id="2732067"/>
    <lineage>
        <taxon>Bacteria</taxon>
        <taxon>Pseudomonadati</taxon>
        <taxon>Pseudomonadota</taxon>
        <taxon>Betaproteobacteria</taxon>
        <taxon>Nitrosomonadales</taxon>
        <taxon>Usitatibacteraceae</taxon>
        <taxon>Usitatibacter</taxon>
    </lineage>
</organism>